<comment type="caution">
    <text evidence="3">The sequence shown here is derived from an EMBL/GenBank/DDBJ whole genome shotgun (WGS) entry which is preliminary data.</text>
</comment>
<evidence type="ECO:0000313" key="4">
    <source>
        <dbReference type="Proteomes" id="UP000292445"/>
    </source>
</evidence>
<name>A0A4Q7NK69_9BURK</name>
<keyword evidence="4" id="KW-1185">Reference proteome</keyword>
<dbReference type="AlphaFoldDB" id="A0A4Q7NK69"/>
<proteinExistence type="predicted"/>
<protein>
    <submittedName>
        <fullName evidence="3">DNA-binding MarR family transcriptional regulator</fullName>
    </submittedName>
</protein>
<dbReference type="PANTHER" id="PTHR33164">
    <property type="entry name" value="TRANSCRIPTIONAL REGULATOR, MARR FAMILY"/>
    <property type="match status" value="1"/>
</dbReference>
<evidence type="ECO:0000256" key="1">
    <source>
        <dbReference type="SAM" id="MobiDB-lite"/>
    </source>
</evidence>
<feature type="domain" description="HTH marR-type" evidence="2">
    <location>
        <begin position="24"/>
        <end position="157"/>
    </location>
</feature>
<evidence type="ECO:0000259" key="2">
    <source>
        <dbReference type="PROSITE" id="PS50995"/>
    </source>
</evidence>
<accession>A0A4Q7NK69</accession>
<dbReference type="InterPro" id="IPR000835">
    <property type="entry name" value="HTH_MarR-typ"/>
</dbReference>
<dbReference type="PANTHER" id="PTHR33164:SF43">
    <property type="entry name" value="HTH-TYPE TRANSCRIPTIONAL REPRESSOR YETL"/>
    <property type="match status" value="1"/>
</dbReference>
<gene>
    <name evidence="3" type="ORF">EV675_0921</name>
</gene>
<dbReference type="EMBL" id="SGXC01000001">
    <property type="protein sequence ID" value="RZS84900.1"/>
    <property type="molecule type" value="Genomic_DNA"/>
</dbReference>
<dbReference type="RefSeq" id="WP_130356215.1">
    <property type="nucleotide sequence ID" value="NZ_SGXC01000001.1"/>
</dbReference>
<dbReference type="Pfam" id="PF12802">
    <property type="entry name" value="MarR_2"/>
    <property type="match status" value="1"/>
</dbReference>
<reference evidence="3 4" key="1">
    <citation type="submission" date="2019-02" db="EMBL/GenBank/DDBJ databases">
        <title>Genomic Encyclopedia of Type Strains, Phase IV (KMG-IV): sequencing the most valuable type-strain genomes for metagenomic binning, comparative biology and taxonomic classification.</title>
        <authorList>
            <person name="Goeker M."/>
        </authorList>
    </citation>
    <scope>NUCLEOTIDE SEQUENCE [LARGE SCALE GENOMIC DNA]</scope>
    <source>
        <strain evidence="3 4">K24</strain>
    </source>
</reference>
<dbReference type="InterPro" id="IPR036390">
    <property type="entry name" value="WH_DNA-bd_sf"/>
</dbReference>
<dbReference type="Gene3D" id="1.10.10.10">
    <property type="entry name" value="Winged helix-like DNA-binding domain superfamily/Winged helix DNA-binding domain"/>
    <property type="match status" value="1"/>
</dbReference>
<dbReference type="PROSITE" id="PS50995">
    <property type="entry name" value="HTH_MARR_2"/>
    <property type="match status" value="1"/>
</dbReference>
<dbReference type="GO" id="GO:0006950">
    <property type="term" value="P:response to stress"/>
    <property type="evidence" value="ECO:0007669"/>
    <property type="project" value="TreeGrafter"/>
</dbReference>
<dbReference type="OrthoDB" id="8686177at2"/>
<dbReference type="SUPFAM" id="SSF46785">
    <property type="entry name" value="Winged helix' DNA-binding domain"/>
    <property type="match status" value="1"/>
</dbReference>
<dbReference type="InterPro" id="IPR036388">
    <property type="entry name" value="WH-like_DNA-bd_sf"/>
</dbReference>
<dbReference type="Proteomes" id="UP000292445">
    <property type="component" value="Unassembled WGS sequence"/>
</dbReference>
<dbReference type="GO" id="GO:0003677">
    <property type="term" value="F:DNA binding"/>
    <property type="evidence" value="ECO:0007669"/>
    <property type="project" value="UniProtKB-KW"/>
</dbReference>
<dbReference type="GO" id="GO:0003700">
    <property type="term" value="F:DNA-binding transcription factor activity"/>
    <property type="evidence" value="ECO:0007669"/>
    <property type="project" value="InterPro"/>
</dbReference>
<keyword evidence="3" id="KW-0238">DNA-binding</keyword>
<sequence length="175" mass="18977">MTTHSPPEEESTVPFETTEARGQDGLLAPKVATLGKALARASQLQARVQFGFSQVEWQVVTLLAGFQSVSISKLARIAVVDPAQISRAVGILSRKGLVERGTSAQDGRRAELSLSPRGREVAAGLRQLSWQFNSRLLDGYSQERIAGLFEMLDVLTARAMREEMDTAEGHPDGDA</sequence>
<organism evidence="3 4">
    <name type="scientific">Pigmentiphaga kullae</name>
    <dbReference type="NCBI Taxonomy" id="151784"/>
    <lineage>
        <taxon>Bacteria</taxon>
        <taxon>Pseudomonadati</taxon>
        <taxon>Pseudomonadota</taxon>
        <taxon>Betaproteobacteria</taxon>
        <taxon>Burkholderiales</taxon>
        <taxon>Alcaligenaceae</taxon>
        <taxon>Pigmentiphaga</taxon>
    </lineage>
</organism>
<feature type="region of interest" description="Disordered" evidence="1">
    <location>
        <begin position="1"/>
        <end position="20"/>
    </location>
</feature>
<evidence type="ECO:0000313" key="3">
    <source>
        <dbReference type="EMBL" id="RZS84900.1"/>
    </source>
</evidence>
<dbReference type="SMART" id="SM00347">
    <property type="entry name" value="HTH_MARR"/>
    <property type="match status" value="1"/>
</dbReference>
<dbReference type="InterPro" id="IPR039422">
    <property type="entry name" value="MarR/SlyA-like"/>
</dbReference>